<protein>
    <submittedName>
        <fullName evidence="2">Uncharacterized protein</fullName>
    </submittedName>
</protein>
<feature type="compositionally biased region" description="Acidic residues" evidence="1">
    <location>
        <begin position="1"/>
        <end position="14"/>
    </location>
</feature>
<comment type="caution">
    <text evidence="2">The sequence shown here is derived from an EMBL/GenBank/DDBJ whole genome shotgun (WGS) entry which is preliminary data.</text>
</comment>
<feature type="region of interest" description="Disordered" evidence="1">
    <location>
        <begin position="40"/>
        <end position="59"/>
    </location>
</feature>
<evidence type="ECO:0000313" key="3">
    <source>
        <dbReference type="Proteomes" id="UP000618795"/>
    </source>
</evidence>
<dbReference type="Proteomes" id="UP000618795">
    <property type="component" value="Unassembled WGS sequence"/>
</dbReference>
<dbReference type="AlphaFoldDB" id="A0A918IBW1"/>
<dbReference type="EMBL" id="BMTD01000008">
    <property type="protein sequence ID" value="GGU98971.1"/>
    <property type="molecule type" value="Genomic_DNA"/>
</dbReference>
<accession>A0A918IBW1</accession>
<reference evidence="2" key="1">
    <citation type="journal article" date="2014" name="Int. J. Syst. Evol. Microbiol.">
        <title>Complete genome sequence of Corynebacterium casei LMG S-19264T (=DSM 44701T), isolated from a smear-ripened cheese.</title>
        <authorList>
            <consortium name="US DOE Joint Genome Institute (JGI-PGF)"/>
            <person name="Walter F."/>
            <person name="Albersmeier A."/>
            <person name="Kalinowski J."/>
            <person name="Ruckert C."/>
        </authorList>
    </citation>
    <scope>NUCLEOTIDE SEQUENCE</scope>
    <source>
        <strain evidence="2">JCM 4369</strain>
    </source>
</reference>
<proteinExistence type="predicted"/>
<evidence type="ECO:0000313" key="2">
    <source>
        <dbReference type="EMBL" id="GGU98971.1"/>
    </source>
</evidence>
<keyword evidence="3" id="KW-1185">Reference proteome</keyword>
<gene>
    <name evidence="2" type="ORF">GCM10010260_38910</name>
</gene>
<feature type="region of interest" description="Disordered" evidence="1">
    <location>
        <begin position="1"/>
        <end position="26"/>
    </location>
</feature>
<name>A0A918IBW1_9ACTN</name>
<organism evidence="2 3">
    <name type="scientific">Streptomyces filipinensis</name>
    <dbReference type="NCBI Taxonomy" id="66887"/>
    <lineage>
        <taxon>Bacteria</taxon>
        <taxon>Bacillati</taxon>
        <taxon>Actinomycetota</taxon>
        <taxon>Actinomycetes</taxon>
        <taxon>Kitasatosporales</taxon>
        <taxon>Streptomycetaceae</taxon>
        <taxon>Streptomyces</taxon>
    </lineage>
</organism>
<reference evidence="2" key="2">
    <citation type="submission" date="2020-09" db="EMBL/GenBank/DDBJ databases">
        <authorList>
            <person name="Sun Q."/>
            <person name="Ohkuma M."/>
        </authorList>
    </citation>
    <scope>NUCLEOTIDE SEQUENCE</scope>
    <source>
        <strain evidence="2">JCM 4369</strain>
    </source>
</reference>
<sequence>MTEVEAGSEDDEADASPRTAALPRRLAGRRVVLGPLKEDAMTTALSCSDSRSRMKRVRT</sequence>
<evidence type="ECO:0000256" key="1">
    <source>
        <dbReference type="SAM" id="MobiDB-lite"/>
    </source>
</evidence>